<dbReference type="SUPFAM" id="SSF55681">
    <property type="entry name" value="Class II aaRS and biotin synthetases"/>
    <property type="match status" value="1"/>
</dbReference>
<feature type="binding site" evidence="7">
    <location>
        <position position="492"/>
    </location>
    <ligand>
        <name>L-aspartate</name>
        <dbReference type="ChEBI" id="CHEBI:29991"/>
    </ligand>
</feature>
<dbReference type="NCBIfam" id="NF001750">
    <property type="entry name" value="PRK00476.1"/>
    <property type="match status" value="1"/>
</dbReference>
<dbReference type="CDD" id="cd00777">
    <property type="entry name" value="AspRS_core"/>
    <property type="match status" value="1"/>
</dbReference>
<proteinExistence type="inferred from homology"/>
<name>A0A2U1E4F1_9FIRM</name>
<evidence type="ECO:0000256" key="4">
    <source>
        <dbReference type="ARBA" id="ARBA00022840"/>
    </source>
</evidence>
<evidence type="ECO:0000313" key="9">
    <source>
        <dbReference type="EMBL" id="PVY94569.1"/>
    </source>
</evidence>
<feature type="binding site" evidence="7">
    <location>
        <position position="485"/>
    </location>
    <ligand>
        <name>ATP</name>
        <dbReference type="ChEBI" id="CHEBI:30616"/>
    </ligand>
</feature>
<keyword evidence="6 7" id="KW-0030">Aminoacyl-tRNA synthetase</keyword>
<sequence length="595" mass="68427">MRGMGSLRRSVMCGDLRSKDISKEVVVMGWVQRSRNLGSLIFTDVRDLKGIVQVVFNEENKNLFESAEELKNEYVVAVKGIVRERSSKNEELPTGEIEILASELQILDVANTPPIYIKDDDNVKEEARLKYRYLDLRKPRMQNILMQRSKLMHIIRNFYYEHGFHEFETPILGKSTPEGARDYLVPSRIHPGEFYALPQSPQIYKQLLMVAGMDRYFQIAKCFRDEDLRQNRQPEFTQVDVEMSFVDVDDVISIHEQLFKQLFKEMVNVDIELPIMRMKFDDAMENYGVDKPDLRFGMELKTLNDLFRDSEFNVFQSTIKDGGRIRAINVPGGDEHISKKGMKKLESFVKDFKAKGLIHLRYDDEKSSSIDKFITEEEKDRVFEFMGSKKGDIVLIVCDTFKITCAALGNLRNKLAADMGLLKKGDYKLLWIVDFPLFEYDEESGRYVAEHHPFTSPRFEDEDKMLTEPDKCYAKAYDIVINGEEMGGGSIRINNSDLQDKMFKAIGFTEEEAQKQFGFMIEALSYGTPPHGGLALGLDRMVQLFTDTPNIRDVIAFPKTQSATCMMTDAPSTVSDAQLDEVHLDVRKTESNEEN</sequence>
<keyword evidence="2 7" id="KW-0436">Ligase</keyword>
<feature type="binding site" evidence="7">
    <location>
        <position position="224"/>
    </location>
    <ligand>
        <name>L-aspartate</name>
        <dbReference type="ChEBI" id="CHEBI:29991"/>
    </ligand>
</feature>
<dbReference type="EC" id="6.1.1.12" evidence="7"/>
<dbReference type="AlphaFoldDB" id="A0A2U1E4F1"/>
<dbReference type="SUPFAM" id="SSF50249">
    <property type="entry name" value="Nucleic acid-binding proteins"/>
    <property type="match status" value="1"/>
</dbReference>
<dbReference type="InterPro" id="IPR047090">
    <property type="entry name" value="AspRS_core"/>
</dbReference>
<evidence type="ECO:0000256" key="7">
    <source>
        <dbReference type="HAMAP-Rule" id="MF_00044"/>
    </source>
</evidence>
<dbReference type="InterPro" id="IPR002312">
    <property type="entry name" value="Asp/Asn-tRNA-synth_IIb"/>
</dbReference>
<dbReference type="InterPro" id="IPR004115">
    <property type="entry name" value="GAD-like_sf"/>
</dbReference>
<dbReference type="NCBIfam" id="TIGR00459">
    <property type="entry name" value="aspS_bact"/>
    <property type="match status" value="1"/>
</dbReference>
<evidence type="ECO:0000256" key="6">
    <source>
        <dbReference type="ARBA" id="ARBA00023146"/>
    </source>
</evidence>
<feature type="binding site" evidence="7">
    <location>
        <position position="233"/>
    </location>
    <ligand>
        <name>ATP</name>
        <dbReference type="ChEBI" id="CHEBI:30616"/>
    </ligand>
</feature>
<accession>A0A2U1E4F1</accession>
<dbReference type="GO" id="GO:0140096">
    <property type="term" value="F:catalytic activity, acting on a protein"/>
    <property type="evidence" value="ECO:0007669"/>
    <property type="project" value="UniProtKB-ARBA"/>
</dbReference>
<protein>
    <recommendedName>
        <fullName evidence="7">Aspartate--tRNA ligase</fullName>
        <ecNumber evidence="7">6.1.1.12</ecNumber>
    </recommendedName>
    <alternativeName>
        <fullName evidence="7">Aspartyl-tRNA synthetase</fullName>
        <shortName evidence="7">AspRS</shortName>
    </alternativeName>
</protein>
<dbReference type="HAMAP" id="MF_00044">
    <property type="entry name" value="Asp_tRNA_synth_type1"/>
    <property type="match status" value="1"/>
</dbReference>
<dbReference type="Pfam" id="PF01336">
    <property type="entry name" value="tRNA_anti-codon"/>
    <property type="match status" value="1"/>
</dbReference>
<dbReference type="GO" id="GO:0016740">
    <property type="term" value="F:transferase activity"/>
    <property type="evidence" value="ECO:0007669"/>
    <property type="project" value="UniProtKB-ARBA"/>
</dbReference>
<dbReference type="SUPFAM" id="SSF55261">
    <property type="entry name" value="GAD domain-like"/>
    <property type="match status" value="1"/>
</dbReference>
<dbReference type="Proteomes" id="UP000245793">
    <property type="component" value="Unassembled WGS sequence"/>
</dbReference>
<comment type="function">
    <text evidence="7">Catalyzes the attachment of L-aspartate to tRNA(Asp) in a two-step reaction: L-aspartate is first activated by ATP to form Asp-AMP and then transferred to the acceptor end of tRNA(Asp).</text>
</comment>
<comment type="similarity">
    <text evidence="1 7">Belongs to the class-II aminoacyl-tRNA synthetase family. Type 1 subfamily.</text>
</comment>
<dbReference type="EMBL" id="QEKV01000004">
    <property type="protein sequence ID" value="PVY94569.1"/>
    <property type="molecule type" value="Genomic_DNA"/>
</dbReference>
<evidence type="ECO:0000256" key="2">
    <source>
        <dbReference type="ARBA" id="ARBA00022598"/>
    </source>
</evidence>
<dbReference type="GO" id="GO:0005737">
    <property type="term" value="C:cytoplasm"/>
    <property type="evidence" value="ECO:0007669"/>
    <property type="project" value="UniProtKB-SubCell"/>
</dbReference>
<keyword evidence="4 7" id="KW-0067">ATP-binding</keyword>
<dbReference type="GO" id="GO:0005524">
    <property type="term" value="F:ATP binding"/>
    <property type="evidence" value="ECO:0007669"/>
    <property type="project" value="UniProtKB-UniRule"/>
</dbReference>
<evidence type="ECO:0000256" key="3">
    <source>
        <dbReference type="ARBA" id="ARBA00022741"/>
    </source>
</evidence>
<dbReference type="InterPro" id="IPR029351">
    <property type="entry name" value="GAD_dom"/>
</dbReference>
<keyword evidence="10" id="KW-1185">Reference proteome</keyword>
<dbReference type="Pfam" id="PF00152">
    <property type="entry name" value="tRNA-synt_2"/>
    <property type="match status" value="1"/>
</dbReference>
<dbReference type="Gene3D" id="2.40.50.140">
    <property type="entry name" value="Nucleic acid-binding proteins"/>
    <property type="match status" value="1"/>
</dbReference>
<feature type="binding site" evidence="7">
    <location>
        <begin position="224"/>
        <end position="226"/>
    </location>
    <ligand>
        <name>ATP</name>
        <dbReference type="ChEBI" id="CHEBI:30616"/>
    </ligand>
</feature>
<dbReference type="GO" id="GO:0004815">
    <property type="term" value="F:aspartate-tRNA ligase activity"/>
    <property type="evidence" value="ECO:0007669"/>
    <property type="project" value="UniProtKB-UniRule"/>
</dbReference>
<feature type="binding site" evidence="7">
    <location>
        <position position="451"/>
    </location>
    <ligand>
        <name>L-aspartate</name>
        <dbReference type="ChEBI" id="CHEBI:29991"/>
    </ligand>
</feature>
<dbReference type="InterPro" id="IPR047089">
    <property type="entry name" value="Asp-tRNA-ligase_1_N"/>
</dbReference>
<evidence type="ECO:0000256" key="1">
    <source>
        <dbReference type="ARBA" id="ARBA00006303"/>
    </source>
</evidence>
<gene>
    <name evidence="7" type="primary">aspS</name>
    <name evidence="9" type="ORF">C7381_10475</name>
</gene>
<comment type="caution">
    <text evidence="9">The sequence shown here is derived from an EMBL/GenBank/DDBJ whole genome shotgun (WGS) entry which is preliminary data.</text>
</comment>
<dbReference type="PANTHER" id="PTHR22594">
    <property type="entry name" value="ASPARTYL/LYSYL-TRNA SYNTHETASE"/>
    <property type="match status" value="1"/>
</dbReference>
<feature type="region of interest" description="Aspartate" evidence="7">
    <location>
        <begin position="202"/>
        <end position="205"/>
    </location>
</feature>
<evidence type="ECO:0000313" key="10">
    <source>
        <dbReference type="Proteomes" id="UP000245793"/>
    </source>
</evidence>
<dbReference type="GO" id="GO:0006422">
    <property type="term" value="P:aspartyl-tRNA aminoacylation"/>
    <property type="evidence" value="ECO:0007669"/>
    <property type="project" value="UniProtKB-UniRule"/>
</dbReference>
<evidence type="ECO:0000259" key="8">
    <source>
        <dbReference type="PROSITE" id="PS50862"/>
    </source>
</evidence>
<dbReference type="PRINTS" id="PR01042">
    <property type="entry name" value="TRNASYNTHASP"/>
</dbReference>
<dbReference type="InterPro" id="IPR004365">
    <property type="entry name" value="NA-bd_OB_tRNA"/>
</dbReference>
<dbReference type="CDD" id="cd04317">
    <property type="entry name" value="EcAspRS_like_N"/>
    <property type="match status" value="1"/>
</dbReference>
<evidence type="ECO:0000256" key="5">
    <source>
        <dbReference type="ARBA" id="ARBA00022917"/>
    </source>
</evidence>
<keyword evidence="3 7" id="KW-0547">Nucleotide-binding</keyword>
<organism evidence="9 10">
    <name type="scientific">Ezakiella coagulans</name>
    <dbReference type="NCBI Taxonomy" id="46507"/>
    <lineage>
        <taxon>Bacteria</taxon>
        <taxon>Bacillati</taxon>
        <taxon>Bacillota</taxon>
        <taxon>Tissierellia</taxon>
        <taxon>Ezakiella</taxon>
    </lineage>
</organism>
<dbReference type="InterPro" id="IPR004364">
    <property type="entry name" value="Aa-tRNA-synt_II"/>
</dbReference>
<keyword evidence="7" id="KW-0963">Cytoplasm</keyword>
<dbReference type="PANTHER" id="PTHR22594:SF5">
    <property type="entry name" value="ASPARTATE--TRNA LIGASE, MITOCHONDRIAL"/>
    <property type="match status" value="1"/>
</dbReference>
<dbReference type="InterPro" id="IPR004524">
    <property type="entry name" value="Asp-tRNA-ligase_1"/>
</dbReference>
<dbReference type="GO" id="GO:0003676">
    <property type="term" value="F:nucleic acid binding"/>
    <property type="evidence" value="ECO:0007669"/>
    <property type="project" value="InterPro"/>
</dbReference>
<dbReference type="InterPro" id="IPR045864">
    <property type="entry name" value="aa-tRNA-synth_II/BPL/LPL"/>
</dbReference>
<comment type="subunit">
    <text evidence="7">Homodimer.</text>
</comment>
<dbReference type="Gene3D" id="3.30.1360.30">
    <property type="entry name" value="GAD-like domain"/>
    <property type="match status" value="1"/>
</dbReference>
<feature type="domain" description="Aminoacyl-transfer RNA synthetases class-II family profile" evidence="8">
    <location>
        <begin position="148"/>
        <end position="558"/>
    </location>
</feature>
<comment type="catalytic activity">
    <reaction evidence="7">
        <text>tRNA(Asp) + L-aspartate + ATP = L-aspartyl-tRNA(Asp) + AMP + diphosphate</text>
        <dbReference type="Rhea" id="RHEA:19649"/>
        <dbReference type="Rhea" id="RHEA-COMP:9660"/>
        <dbReference type="Rhea" id="RHEA-COMP:9678"/>
        <dbReference type="ChEBI" id="CHEBI:29991"/>
        <dbReference type="ChEBI" id="CHEBI:30616"/>
        <dbReference type="ChEBI" id="CHEBI:33019"/>
        <dbReference type="ChEBI" id="CHEBI:78442"/>
        <dbReference type="ChEBI" id="CHEBI:78516"/>
        <dbReference type="ChEBI" id="CHEBI:456215"/>
        <dbReference type="EC" id="6.1.1.12"/>
    </reaction>
</comment>
<dbReference type="InterPro" id="IPR006195">
    <property type="entry name" value="aa-tRNA-synth_II"/>
</dbReference>
<feature type="binding site" evidence="7">
    <location>
        <position position="178"/>
    </location>
    <ligand>
        <name>L-aspartate</name>
        <dbReference type="ChEBI" id="CHEBI:29991"/>
    </ligand>
</feature>
<dbReference type="RefSeq" id="WP_116480006.1">
    <property type="nucleotide sequence ID" value="NZ_JBKYKF010000001.1"/>
</dbReference>
<reference evidence="9 10" key="1">
    <citation type="submission" date="2018-04" db="EMBL/GenBank/DDBJ databases">
        <title>Genomic Encyclopedia of Type Strains, Phase IV (KMG-IV): sequencing the most valuable type-strain genomes for metagenomic binning, comparative biology and taxonomic classification.</title>
        <authorList>
            <person name="Goeker M."/>
        </authorList>
    </citation>
    <scope>NUCLEOTIDE SEQUENCE [LARGE SCALE GENOMIC DNA]</scope>
    <source>
        <strain evidence="9 10">DSM 20705</strain>
    </source>
</reference>
<dbReference type="Pfam" id="PF02938">
    <property type="entry name" value="GAD"/>
    <property type="match status" value="1"/>
</dbReference>
<feature type="binding site" evidence="7">
    <location>
        <begin position="537"/>
        <end position="540"/>
    </location>
    <ligand>
        <name>ATP</name>
        <dbReference type="ChEBI" id="CHEBI:30616"/>
    </ligand>
</feature>
<keyword evidence="5 7" id="KW-0648">Protein biosynthesis</keyword>
<dbReference type="Gene3D" id="3.30.930.10">
    <property type="entry name" value="Bira Bifunctional Protein, Domain 2"/>
    <property type="match status" value="1"/>
</dbReference>
<comment type="subcellular location">
    <subcellularLocation>
        <location evidence="7">Cytoplasm</location>
    </subcellularLocation>
</comment>
<dbReference type="PROSITE" id="PS50862">
    <property type="entry name" value="AA_TRNA_LIGASE_II"/>
    <property type="match status" value="1"/>
</dbReference>
<dbReference type="InterPro" id="IPR012340">
    <property type="entry name" value="NA-bd_OB-fold"/>
</dbReference>
<comment type="caution">
    <text evidence="7">Lacks conserved residue(s) required for the propagation of feature annotation.</text>
</comment>